<organism evidence="1 2">
    <name type="scientific">Pluteus cervinus</name>
    <dbReference type="NCBI Taxonomy" id="181527"/>
    <lineage>
        <taxon>Eukaryota</taxon>
        <taxon>Fungi</taxon>
        <taxon>Dikarya</taxon>
        <taxon>Basidiomycota</taxon>
        <taxon>Agaricomycotina</taxon>
        <taxon>Agaricomycetes</taxon>
        <taxon>Agaricomycetidae</taxon>
        <taxon>Agaricales</taxon>
        <taxon>Pluteineae</taxon>
        <taxon>Pluteaceae</taxon>
        <taxon>Pluteus</taxon>
    </lineage>
</organism>
<accession>A0ACD3B6Q4</accession>
<sequence>MYSGIASHVHRRPDKNLRYSQRNIPELTVRLAQHGFRRNATVRSLQDLLHKVVDFVHDQWPGSNKSSVIPNSLTPFPRFSAATNILRDFIEKELLPQIITLNERRLFSYVEHRAARICQIFSERYLTNITISDREDIRSVLEVGVSRGHRAKDHATMEEEGPAALVYQRI</sequence>
<proteinExistence type="predicted"/>
<name>A0ACD3B6Q4_9AGAR</name>
<evidence type="ECO:0000313" key="1">
    <source>
        <dbReference type="EMBL" id="TFK73758.1"/>
    </source>
</evidence>
<dbReference type="Proteomes" id="UP000308600">
    <property type="component" value="Unassembled WGS sequence"/>
</dbReference>
<evidence type="ECO:0000313" key="2">
    <source>
        <dbReference type="Proteomes" id="UP000308600"/>
    </source>
</evidence>
<gene>
    <name evidence="1" type="ORF">BDN72DRAFT_152101</name>
</gene>
<dbReference type="EMBL" id="ML208273">
    <property type="protein sequence ID" value="TFK73758.1"/>
    <property type="molecule type" value="Genomic_DNA"/>
</dbReference>
<reference evidence="1 2" key="1">
    <citation type="journal article" date="2019" name="Nat. Ecol. Evol.">
        <title>Megaphylogeny resolves global patterns of mushroom evolution.</title>
        <authorList>
            <person name="Varga T."/>
            <person name="Krizsan K."/>
            <person name="Foldi C."/>
            <person name="Dima B."/>
            <person name="Sanchez-Garcia M."/>
            <person name="Sanchez-Ramirez S."/>
            <person name="Szollosi G.J."/>
            <person name="Szarkandi J.G."/>
            <person name="Papp V."/>
            <person name="Albert L."/>
            <person name="Andreopoulos W."/>
            <person name="Angelini C."/>
            <person name="Antonin V."/>
            <person name="Barry K.W."/>
            <person name="Bougher N.L."/>
            <person name="Buchanan P."/>
            <person name="Buyck B."/>
            <person name="Bense V."/>
            <person name="Catcheside P."/>
            <person name="Chovatia M."/>
            <person name="Cooper J."/>
            <person name="Damon W."/>
            <person name="Desjardin D."/>
            <person name="Finy P."/>
            <person name="Geml J."/>
            <person name="Haridas S."/>
            <person name="Hughes K."/>
            <person name="Justo A."/>
            <person name="Karasinski D."/>
            <person name="Kautmanova I."/>
            <person name="Kiss B."/>
            <person name="Kocsube S."/>
            <person name="Kotiranta H."/>
            <person name="LaButti K.M."/>
            <person name="Lechner B.E."/>
            <person name="Liimatainen K."/>
            <person name="Lipzen A."/>
            <person name="Lukacs Z."/>
            <person name="Mihaltcheva S."/>
            <person name="Morgado L.N."/>
            <person name="Niskanen T."/>
            <person name="Noordeloos M.E."/>
            <person name="Ohm R.A."/>
            <person name="Ortiz-Santana B."/>
            <person name="Ovrebo C."/>
            <person name="Racz N."/>
            <person name="Riley R."/>
            <person name="Savchenko A."/>
            <person name="Shiryaev A."/>
            <person name="Soop K."/>
            <person name="Spirin V."/>
            <person name="Szebenyi C."/>
            <person name="Tomsovsky M."/>
            <person name="Tulloss R.E."/>
            <person name="Uehling J."/>
            <person name="Grigoriev I.V."/>
            <person name="Vagvolgyi C."/>
            <person name="Papp T."/>
            <person name="Martin F.M."/>
            <person name="Miettinen O."/>
            <person name="Hibbett D.S."/>
            <person name="Nagy L.G."/>
        </authorList>
    </citation>
    <scope>NUCLEOTIDE SEQUENCE [LARGE SCALE GENOMIC DNA]</scope>
    <source>
        <strain evidence="1 2">NL-1719</strain>
    </source>
</reference>
<keyword evidence="2" id="KW-1185">Reference proteome</keyword>
<protein>
    <submittedName>
        <fullName evidence="1">Uncharacterized protein</fullName>
    </submittedName>
</protein>